<protein>
    <submittedName>
        <fullName evidence="2">ACT domain-containing protein</fullName>
    </submittedName>
    <submittedName>
        <fullName evidence="3">Uncharacterized conserved protein</fullName>
    </submittedName>
</protein>
<dbReference type="InterPro" id="IPR045865">
    <property type="entry name" value="ACT-like_dom_sf"/>
</dbReference>
<dbReference type="Pfam" id="PF13840">
    <property type="entry name" value="ACT_7"/>
    <property type="match status" value="1"/>
</dbReference>
<gene>
    <name evidence="2" type="ORF">C9I43_06585</name>
    <name evidence="3" type="ORF">NCTC10736_01054</name>
</gene>
<proteinExistence type="predicted"/>
<dbReference type="RefSeq" id="WP_107882826.1">
    <property type="nucleotide sequence ID" value="NZ_BPFE01000097.1"/>
</dbReference>
<dbReference type="Proteomes" id="UP000255061">
    <property type="component" value="Unassembled WGS sequence"/>
</dbReference>
<organism evidence="3 5">
    <name type="scientific">Shewanella morhuae</name>
    <dbReference type="NCBI Taxonomy" id="365591"/>
    <lineage>
        <taxon>Bacteria</taxon>
        <taxon>Pseudomonadati</taxon>
        <taxon>Pseudomonadota</taxon>
        <taxon>Gammaproteobacteria</taxon>
        <taxon>Alteromonadales</taxon>
        <taxon>Shewanellaceae</taxon>
        <taxon>Shewanella</taxon>
    </lineage>
</organism>
<dbReference type="Proteomes" id="UP000240506">
    <property type="component" value="Unassembled WGS sequence"/>
</dbReference>
<dbReference type="InterPro" id="IPR051719">
    <property type="entry name" value="CASTOR_mTORC1"/>
</dbReference>
<dbReference type="AlphaFoldDB" id="A0A379ZVX3"/>
<reference evidence="3 5" key="3">
    <citation type="submission" date="2018-06" db="EMBL/GenBank/DDBJ databases">
        <authorList>
            <consortium name="Pathogen Informatics"/>
            <person name="Doyle S."/>
        </authorList>
    </citation>
    <scope>NUCLEOTIDE SEQUENCE [LARGE SCALE GENOMIC DNA]</scope>
    <source>
        <strain evidence="3 5">NCTC10736</strain>
    </source>
</reference>
<dbReference type="PANTHER" id="PTHR31131:SF6">
    <property type="entry name" value="CASTOR ACT DOMAIN-CONTAINING PROTEIN"/>
    <property type="match status" value="1"/>
</dbReference>
<evidence type="ECO:0000313" key="3">
    <source>
        <dbReference type="EMBL" id="SUI68208.1"/>
    </source>
</evidence>
<name>A0A379ZVX3_9GAMM</name>
<reference evidence="2 4" key="1">
    <citation type="submission" date="2018-03" db="EMBL/GenBank/DDBJ databases">
        <authorList>
            <person name="Dailey F.E."/>
        </authorList>
    </citation>
    <scope>NUCLEOTIDE SEQUENCE [LARGE SCALE GENOMIC DNA]</scope>
    <source>
        <strain evidence="2 4">CW7</strain>
    </source>
</reference>
<dbReference type="EMBL" id="UGYV01000001">
    <property type="protein sequence ID" value="SUI68208.1"/>
    <property type="molecule type" value="Genomic_DNA"/>
</dbReference>
<evidence type="ECO:0000313" key="5">
    <source>
        <dbReference type="Proteomes" id="UP000255061"/>
    </source>
</evidence>
<dbReference type="InterPro" id="IPR027795">
    <property type="entry name" value="CASTOR_ACT_dom"/>
</dbReference>
<dbReference type="PIRSF" id="PIRSF008459">
    <property type="entry name" value="UCP008459"/>
    <property type="match status" value="1"/>
</dbReference>
<dbReference type="EMBL" id="PYSG01000002">
    <property type="protein sequence ID" value="PTA50196.1"/>
    <property type="molecule type" value="Genomic_DNA"/>
</dbReference>
<reference evidence="2 4" key="2">
    <citation type="submission" date="2018-04" db="EMBL/GenBank/DDBJ databases">
        <title>Genomic sequence of a freshwater isolate of Shewanella morhuae.</title>
        <authorList>
            <person name="Castillo D.E."/>
            <person name="Gram L."/>
        </authorList>
    </citation>
    <scope>NUCLEOTIDE SEQUENCE [LARGE SCALE GENOMIC DNA]</scope>
    <source>
        <strain evidence="2 4">CW7</strain>
    </source>
</reference>
<dbReference type="Gene3D" id="3.30.2130.10">
    <property type="entry name" value="VC0802-like"/>
    <property type="match status" value="1"/>
</dbReference>
<dbReference type="SUPFAM" id="SSF55021">
    <property type="entry name" value="ACT-like"/>
    <property type="match status" value="2"/>
</dbReference>
<evidence type="ECO:0000313" key="4">
    <source>
        <dbReference type="Proteomes" id="UP000240506"/>
    </source>
</evidence>
<accession>A0A379ZVX3</accession>
<feature type="domain" description="CASTOR ACT" evidence="1">
    <location>
        <begin position="58"/>
        <end position="118"/>
    </location>
</feature>
<dbReference type="InterPro" id="IPR016540">
    <property type="entry name" value="UCP008459"/>
</dbReference>
<evidence type="ECO:0000313" key="2">
    <source>
        <dbReference type="EMBL" id="PTA50196.1"/>
    </source>
</evidence>
<keyword evidence="4" id="KW-1185">Reference proteome</keyword>
<sequence>MRMTLAVHPEQYTIHSFSPNAVLPNEVFAQDIYFIGKTPEGLSLVISSDIMLDSLEQEPGWRCFEALGPLGFLTTGLLSKVSSTLADENISIFAMSTFDTDYILVKYNRLDLAIEALKKQGYHIIESKDEA</sequence>
<evidence type="ECO:0000259" key="1">
    <source>
        <dbReference type="Pfam" id="PF13840"/>
    </source>
</evidence>
<dbReference type="PANTHER" id="PTHR31131">
    <property type="entry name" value="CHROMOSOME 1, WHOLE GENOME SHOTGUN SEQUENCE"/>
    <property type="match status" value="1"/>
</dbReference>